<dbReference type="EMBL" id="CAXKWB010080944">
    <property type="protein sequence ID" value="CAL4205397.1"/>
    <property type="molecule type" value="Genomic_DNA"/>
</dbReference>
<evidence type="ECO:0000256" key="2">
    <source>
        <dbReference type="SAM" id="MobiDB-lite"/>
    </source>
</evidence>
<feature type="compositionally biased region" description="Low complexity" evidence="2">
    <location>
        <begin position="653"/>
        <end position="662"/>
    </location>
</feature>
<keyword evidence="4" id="KW-1185">Reference proteome</keyword>
<protein>
    <submittedName>
        <fullName evidence="3">Uncharacterized protein</fullName>
    </submittedName>
</protein>
<feature type="compositionally biased region" description="Polar residues" evidence="2">
    <location>
        <begin position="639"/>
        <end position="652"/>
    </location>
</feature>
<feature type="region of interest" description="Disordered" evidence="2">
    <location>
        <begin position="639"/>
        <end position="671"/>
    </location>
</feature>
<proteinExistence type="predicted"/>
<evidence type="ECO:0000256" key="1">
    <source>
        <dbReference type="SAM" id="Coils"/>
    </source>
</evidence>
<comment type="caution">
    <text evidence="3">The sequence shown here is derived from an EMBL/GenBank/DDBJ whole genome shotgun (WGS) entry which is preliminary data.</text>
</comment>
<dbReference type="Proteomes" id="UP001497623">
    <property type="component" value="Unassembled WGS sequence"/>
</dbReference>
<gene>
    <name evidence="3" type="ORF">MNOR_LOCUS37919</name>
</gene>
<feature type="coiled-coil region" evidence="1">
    <location>
        <begin position="44"/>
        <end position="71"/>
    </location>
</feature>
<feature type="non-terminal residue" evidence="3">
    <location>
        <position position="781"/>
    </location>
</feature>
<organism evidence="3 4">
    <name type="scientific">Meganyctiphanes norvegica</name>
    <name type="common">Northern krill</name>
    <name type="synonym">Thysanopoda norvegica</name>
    <dbReference type="NCBI Taxonomy" id="48144"/>
    <lineage>
        <taxon>Eukaryota</taxon>
        <taxon>Metazoa</taxon>
        <taxon>Ecdysozoa</taxon>
        <taxon>Arthropoda</taxon>
        <taxon>Crustacea</taxon>
        <taxon>Multicrustacea</taxon>
        <taxon>Malacostraca</taxon>
        <taxon>Eumalacostraca</taxon>
        <taxon>Eucarida</taxon>
        <taxon>Euphausiacea</taxon>
        <taxon>Euphausiidae</taxon>
        <taxon>Meganyctiphanes</taxon>
    </lineage>
</organism>
<keyword evidence="1" id="KW-0175">Coiled coil</keyword>
<feature type="region of interest" description="Disordered" evidence="2">
    <location>
        <begin position="193"/>
        <end position="215"/>
    </location>
</feature>
<accession>A0AAV2SM93</accession>
<sequence length="781" mass="89567">AESHFQKLTNNMERGPAGVSSRCHCGPLFQQVEHKLEKDKVDIMDHIDIAHEKLDAKINNLEHRTRNHIQKLSDTVKQKLASEKEECFQRSERNRVNREVEAETHAAKLQEWVERKLNNHSAIDTQFPQRLRTYKGLLRRKESIREQFIMTRSRSEEFLLDAQNKDCIEDKPRYGDSNILDHPKSVYRIPAQDTNTSNLNSVPSHRSYSRSTSPHHLLRCHSSDDLLDRDTYIDSKEKQEYQNGCSNDSNKVWTMSSRNIFSYSTSSETSTCNKQQSITSSSHNCSPLLSRGELDYSETVMHDKNNQGSQDYNSFCIQQNPQSIAESKSNNKGDGFFYSQGNRYVENKNSIYSSISDKEVSADTQDVKKPKEWTPFSRYDYRNNNPYMHGDLRCQKTSLPFSRNKTHTSNLNSSMKMPRSESCELLAETKEESKDQQDYISVQNLQATQESDLDPDTDRKRIQQAVRRLYDGYIVDGKIDLSNKRLSKDHCSENDLLNDSGYSTRLCNTQGPSPVLQDHHRELEVENLKDRNMDLSIQSRSNSLSSLNSPRPYLNHPKMLSNDTGAYSQTMIRTETIQSRLIPQQSLDIVSIDSDMHPADSETYSIEIQLPSGTINSRMFTTDSLRTSSRMSNNYENYASDIGMNQNETLRPSSRISSSSVSQRPQHETIVPNTVESHILANGIMDVKNTHNLSSNGDHYINDMENVSEYYRQGYSEDKKESPGDEERIARDEERLSRDVGSHFVSGLPPPSGFVNTVRSLHHQLKNKNEVIFIGESSLVF</sequence>
<feature type="compositionally biased region" description="Polar residues" evidence="2">
    <location>
        <begin position="193"/>
        <end position="214"/>
    </location>
</feature>
<evidence type="ECO:0000313" key="4">
    <source>
        <dbReference type="Proteomes" id="UP001497623"/>
    </source>
</evidence>
<feature type="region of interest" description="Disordered" evidence="2">
    <location>
        <begin position="540"/>
        <end position="562"/>
    </location>
</feature>
<evidence type="ECO:0000313" key="3">
    <source>
        <dbReference type="EMBL" id="CAL4205397.1"/>
    </source>
</evidence>
<dbReference type="AlphaFoldDB" id="A0AAV2SM93"/>
<feature type="compositionally biased region" description="Low complexity" evidence="2">
    <location>
        <begin position="540"/>
        <end position="552"/>
    </location>
</feature>
<feature type="non-terminal residue" evidence="3">
    <location>
        <position position="1"/>
    </location>
</feature>
<name>A0AAV2SM93_MEGNR</name>
<reference evidence="3 4" key="1">
    <citation type="submission" date="2024-05" db="EMBL/GenBank/DDBJ databases">
        <authorList>
            <person name="Wallberg A."/>
        </authorList>
    </citation>
    <scope>NUCLEOTIDE SEQUENCE [LARGE SCALE GENOMIC DNA]</scope>
</reference>